<proteinExistence type="predicted"/>
<dbReference type="InterPro" id="IPR012312">
    <property type="entry name" value="Hemerythrin-like"/>
</dbReference>
<evidence type="ECO:0000313" key="4">
    <source>
        <dbReference type="Proteomes" id="UP000324585"/>
    </source>
</evidence>
<sequence length="747" mass="82761">MEKHEPVSHGRDLMHPKGEGMLGDDVAAAYAAHPFTWEKCSAMLVGQWEGGNMMQCVANWPQGLNMSVLLDRPLTWDIEKQEWRWHKTWRLPEITIHVTCPSVPAGVALEVRLNVVCAGSHAKELVDVGLVGPDGKPFVDAQPVMDGQCRFARLRLLGTSNTHGGKRFHIAASLLSRRSDSGRPEVVASAMSTGFSVYSRKDADKKRKKVGGFETTDDGGFELAYDVFSPELFTKTFVKKVNDHNSGTTLTEVIDNSWLGLMRYFQAPNIRFKSRHPILLATRFSNVIQIMRDCQKYPIEDETTLRRLLAACGFPHRSRGGLHESASELDESSGIVGDGEYLTSWMFTFRADLGIPPEAMRWLVEHMNCVKSPSLGFVSDSKLLPSHFIATTNLSLLIDVYCKIYALEYANRDLAGFHNMSPHQSGGQQKYVVPVIMDPGITGAGYERRMTDGSLHGAGSLPSVANMLATPKTQTRSSFQIDSDIMQEPTLPQNLPSYRGREMLEDSEDDADSSGGGDTLAQQRGCENAALANEGSRMMDTTDGRGPTIWAGSSGNNNAIDVNATVRQQAQSAVKASFGEYYIGMHSELRTLLNAFTDAASNVVASMSDEAVMDLRSVYYEFTESVARHAHVEDSLLFPALTRRVPGVAESYTYDHYKQSHHLTQILETMNSVNASNAADLFLQISSFAAVHEEHMEKEEEHLLPYFLSVFSDQEIYNLMQSVSELMTSGSLWPDNPQDANWIAAQF</sequence>
<feature type="domain" description="Hemerythrin-like" evidence="2">
    <location>
        <begin position="585"/>
        <end position="706"/>
    </location>
</feature>
<protein>
    <recommendedName>
        <fullName evidence="2">Hemerythrin-like domain-containing protein</fullName>
    </recommendedName>
</protein>
<dbReference type="Pfam" id="PF01814">
    <property type="entry name" value="Hemerythrin"/>
    <property type="match status" value="1"/>
</dbReference>
<dbReference type="Gene3D" id="1.20.120.520">
    <property type="entry name" value="nmb1532 protein domain like"/>
    <property type="match status" value="1"/>
</dbReference>
<dbReference type="EMBL" id="VRMN01000011">
    <property type="protein sequence ID" value="KAA8491955.1"/>
    <property type="molecule type" value="Genomic_DNA"/>
</dbReference>
<dbReference type="AlphaFoldDB" id="A0A5J4YLD5"/>
<dbReference type="Proteomes" id="UP000324585">
    <property type="component" value="Unassembled WGS sequence"/>
</dbReference>
<gene>
    <name evidence="3" type="ORF">FVE85_8437</name>
</gene>
<name>A0A5J4YLD5_PORPP</name>
<feature type="compositionally biased region" description="Polar residues" evidence="1">
    <location>
        <begin position="471"/>
        <end position="481"/>
    </location>
</feature>
<feature type="region of interest" description="Disordered" evidence="1">
    <location>
        <begin position="471"/>
        <end position="497"/>
    </location>
</feature>
<dbReference type="CDD" id="cd12108">
    <property type="entry name" value="Hr-like"/>
    <property type="match status" value="1"/>
</dbReference>
<comment type="caution">
    <text evidence="3">The sequence shown here is derived from an EMBL/GenBank/DDBJ whole genome shotgun (WGS) entry which is preliminary data.</text>
</comment>
<evidence type="ECO:0000313" key="3">
    <source>
        <dbReference type="EMBL" id="KAA8491955.1"/>
    </source>
</evidence>
<organism evidence="3 4">
    <name type="scientific">Porphyridium purpureum</name>
    <name type="common">Red alga</name>
    <name type="synonym">Porphyridium cruentum</name>
    <dbReference type="NCBI Taxonomy" id="35688"/>
    <lineage>
        <taxon>Eukaryota</taxon>
        <taxon>Rhodophyta</taxon>
        <taxon>Bangiophyceae</taxon>
        <taxon>Porphyridiales</taxon>
        <taxon>Porphyridiaceae</taxon>
        <taxon>Porphyridium</taxon>
    </lineage>
</organism>
<evidence type="ECO:0000259" key="2">
    <source>
        <dbReference type="Pfam" id="PF01814"/>
    </source>
</evidence>
<dbReference type="OrthoDB" id="1305at2759"/>
<keyword evidence="4" id="KW-1185">Reference proteome</keyword>
<evidence type="ECO:0000256" key="1">
    <source>
        <dbReference type="SAM" id="MobiDB-lite"/>
    </source>
</evidence>
<reference evidence="4" key="1">
    <citation type="journal article" date="2019" name="Nat. Commun.">
        <title>Expansion of phycobilisome linker gene families in mesophilic red algae.</title>
        <authorList>
            <person name="Lee J."/>
            <person name="Kim D."/>
            <person name="Bhattacharya D."/>
            <person name="Yoon H.S."/>
        </authorList>
    </citation>
    <scope>NUCLEOTIDE SEQUENCE [LARGE SCALE GENOMIC DNA]</scope>
    <source>
        <strain evidence="4">CCMP 1328</strain>
    </source>
</reference>
<dbReference type="OMA" id="RWHKTWR"/>
<accession>A0A5J4YLD5</accession>